<evidence type="ECO:0000313" key="1">
    <source>
        <dbReference type="EMBL" id="CAB4960835.1"/>
    </source>
</evidence>
<name>A0A6J7KYT3_9ZZZZ</name>
<protein>
    <submittedName>
        <fullName evidence="1">Unannotated protein</fullName>
    </submittedName>
</protein>
<organism evidence="1">
    <name type="scientific">freshwater metagenome</name>
    <dbReference type="NCBI Taxonomy" id="449393"/>
    <lineage>
        <taxon>unclassified sequences</taxon>
        <taxon>metagenomes</taxon>
        <taxon>ecological metagenomes</taxon>
    </lineage>
</organism>
<dbReference type="EMBL" id="CAFBMK010000485">
    <property type="protein sequence ID" value="CAB4960835.1"/>
    <property type="molecule type" value="Genomic_DNA"/>
</dbReference>
<sequence>MGRAISRAHLIATKKHESWIVGHQQTFDYYISPHVKTDGSRVQCIIAGAFYQHEEDYMQYQGNQHWRGALMLTEVKNGSYDIVTLSVDYLLRNWL</sequence>
<gene>
    <name evidence="1" type="ORF">UFOPK3564_04052</name>
</gene>
<reference evidence="1" key="1">
    <citation type="submission" date="2020-05" db="EMBL/GenBank/DDBJ databases">
        <authorList>
            <person name="Chiriac C."/>
            <person name="Salcher M."/>
            <person name="Ghai R."/>
            <person name="Kavagutti S V."/>
        </authorList>
    </citation>
    <scope>NUCLEOTIDE SEQUENCE</scope>
</reference>
<proteinExistence type="predicted"/>
<dbReference type="AlphaFoldDB" id="A0A6J7KYT3"/>
<accession>A0A6J7KYT3</accession>